<dbReference type="InterPro" id="IPR013815">
    <property type="entry name" value="ATP_grasp_subdomain_1"/>
</dbReference>
<dbReference type="InterPro" id="IPR011761">
    <property type="entry name" value="ATP-grasp"/>
</dbReference>
<dbReference type="AlphaFoldDB" id="A0AA96WGH8"/>
<sequence length="641" mass="71779">MVLDQPLNPNPVNARRTDVFDLYNFKFYAGPNPYLEYGALVFDFALTGYEDPLPIEDYLIGIGKRYPQLASVTCDSYADLFGRTLIEVGKLDMDLHFEHYSLTPGNKSTRIAIEAIHESTSYSVAYAVWDWLESITQDLPYGLDDQIERLQRRFRRSVYGGPTIYALLRSAHRLGIPAFYLADEGLMQYGYGKKLVRGIATTFDRDSHLDSDFTTRKDDCKAFLATLGFPVPKGDIVTTVDEALIAARRVGYPVAVKPVVGHKGIGVTAEVRDEQELEFAFDRAVDAHLENQPIAVIVEQSIAGSDYRLLCVNGKFVAAMERRPASVIGDGVSTIDELIARENRRPERRDTPTSPMGKIISDAAMERYLSEQGLSLDSVLEADRKVFLRKVANLSSGGMGIDATPLIHPDNIVLAQDIAQHFQLVCLGIDVLTPDISRSWREGQFGIVEINAAPGVYMHLKPAVGQCVDVTLPILHTFFEAGDDARIPIITFNYLPVDELQELIDQILLQHPNWVIGAICRDAVFINRSEKNLSGSYNTRVQSLLRNPKLDLLIAEYRESVFEQEGLFYDHSDILILDDPTDIELTLSRVVPEDATVVIKERDAISVRSRGLVEQYNLGENEPFKRIYWSEIAAILQALAE</sequence>
<dbReference type="GO" id="GO:0005737">
    <property type="term" value="C:cytoplasm"/>
    <property type="evidence" value="ECO:0007669"/>
    <property type="project" value="TreeGrafter"/>
</dbReference>
<accession>A0AA96WGH8</accession>
<dbReference type="PANTHER" id="PTHR21621:SF0">
    <property type="entry name" value="BETA-CITRYLGLUTAMATE SYNTHASE B-RELATED"/>
    <property type="match status" value="1"/>
</dbReference>
<reference evidence="3" key="1">
    <citation type="submission" date="2020-05" db="EMBL/GenBank/DDBJ databases">
        <authorList>
            <person name="Zhu T."/>
            <person name="Keshari N."/>
            <person name="Lu X."/>
        </authorList>
    </citation>
    <scope>NUCLEOTIDE SEQUENCE</scope>
    <source>
        <strain evidence="3">NK1-12</strain>
    </source>
</reference>
<dbReference type="GO" id="GO:0018169">
    <property type="term" value="F:ribosomal S6-glutamic acid ligase activity"/>
    <property type="evidence" value="ECO:0007669"/>
    <property type="project" value="TreeGrafter"/>
</dbReference>
<dbReference type="EMBL" id="CP053586">
    <property type="protein sequence ID" value="WNZ25672.1"/>
    <property type="molecule type" value="Genomic_DNA"/>
</dbReference>
<dbReference type="GO" id="GO:0046872">
    <property type="term" value="F:metal ion binding"/>
    <property type="evidence" value="ECO:0007669"/>
    <property type="project" value="InterPro"/>
</dbReference>
<feature type="domain" description="ATP-grasp" evidence="2">
    <location>
        <begin position="221"/>
        <end position="479"/>
    </location>
</feature>
<proteinExistence type="predicted"/>
<dbReference type="PROSITE" id="PS50975">
    <property type="entry name" value="ATP_GRASP"/>
    <property type="match status" value="1"/>
</dbReference>
<protein>
    <submittedName>
        <fullName evidence="3">Cyanophycin synthetase</fullName>
    </submittedName>
</protein>
<keyword evidence="1" id="KW-0547">Nucleotide-binding</keyword>
<organism evidence="3">
    <name type="scientific">Leptolyngbya sp. NK1-12</name>
    <dbReference type="NCBI Taxonomy" id="2547451"/>
    <lineage>
        <taxon>Bacteria</taxon>
        <taxon>Bacillati</taxon>
        <taxon>Cyanobacteriota</taxon>
        <taxon>Cyanophyceae</taxon>
        <taxon>Leptolyngbyales</taxon>
        <taxon>Leptolyngbyaceae</taxon>
        <taxon>Leptolyngbya group</taxon>
        <taxon>Leptolyngbya</taxon>
    </lineage>
</organism>
<evidence type="ECO:0000256" key="1">
    <source>
        <dbReference type="PROSITE-ProRule" id="PRU00409"/>
    </source>
</evidence>
<dbReference type="RefSeq" id="WP_316431834.1">
    <property type="nucleotide sequence ID" value="NZ_CP053586.1"/>
</dbReference>
<evidence type="ECO:0000313" key="3">
    <source>
        <dbReference type="EMBL" id="WNZ25672.1"/>
    </source>
</evidence>
<evidence type="ECO:0000259" key="2">
    <source>
        <dbReference type="PROSITE" id="PS50975"/>
    </source>
</evidence>
<dbReference type="PANTHER" id="PTHR21621">
    <property type="entry name" value="RIBOSOMAL PROTEIN S6 MODIFICATION PROTEIN"/>
    <property type="match status" value="1"/>
</dbReference>
<keyword evidence="1" id="KW-0067">ATP-binding</keyword>
<dbReference type="SUPFAM" id="SSF56059">
    <property type="entry name" value="Glutathione synthetase ATP-binding domain-like"/>
    <property type="match status" value="1"/>
</dbReference>
<dbReference type="Gene3D" id="3.30.470.20">
    <property type="entry name" value="ATP-grasp fold, B domain"/>
    <property type="match status" value="1"/>
</dbReference>
<dbReference type="GO" id="GO:0005524">
    <property type="term" value="F:ATP binding"/>
    <property type="evidence" value="ECO:0007669"/>
    <property type="project" value="UniProtKB-UniRule"/>
</dbReference>
<dbReference type="GO" id="GO:0009432">
    <property type="term" value="P:SOS response"/>
    <property type="evidence" value="ECO:0007669"/>
    <property type="project" value="TreeGrafter"/>
</dbReference>
<gene>
    <name evidence="3" type="ORF">HJG54_24430</name>
</gene>
<dbReference type="InterPro" id="IPR005479">
    <property type="entry name" value="CPAse_ATP-bd"/>
</dbReference>
<name>A0AA96WGH8_9CYAN</name>
<dbReference type="Gene3D" id="3.30.1490.20">
    <property type="entry name" value="ATP-grasp fold, A domain"/>
    <property type="match status" value="1"/>
</dbReference>
<dbReference type="Pfam" id="PF02786">
    <property type="entry name" value="CPSase_L_D2"/>
    <property type="match status" value="1"/>
</dbReference>